<dbReference type="PROSITE" id="PS51462">
    <property type="entry name" value="NUDIX"/>
    <property type="match status" value="1"/>
</dbReference>
<dbReference type="CDD" id="cd03674">
    <property type="entry name" value="NUDIX_Hydrolase"/>
    <property type="match status" value="1"/>
</dbReference>
<dbReference type="Pfam" id="PF00293">
    <property type="entry name" value="NUDIX"/>
    <property type="match status" value="1"/>
</dbReference>
<dbReference type="SUPFAM" id="SSF55811">
    <property type="entry name" value="Nudix"/>
    <property type="match status" value="1"/>
</dbReference>
<dbReference type="Gene3D" id="3.90.79.10">
    <property type="entry name" value="Nucleoside Triphosphate Pyrophosphohydrolase"/>
    <property type="match status" value="1"/>
</dbReference>
<comment type="caution">
    <text evidence="2">The sequence shown here is derived from an EMBL/GenBank/DDBJ whole genome shotgun (WGS) entry which is preliminary data.</text>
</comment>
<keyword evidence="2" id="KW-0378">Hydrolase</keyword>
<dbReference type="PANTHER" id="PTHR43736">
    <property type="entry name" value="ADP-RIBOSE PYROPHOSPHATASE"/>
    <property type="match status" value="1"/>
</dbReference>
<dbReference type="GO" id="GO:0016787">
    <property type="term" value="F:hydrolase activity"/>
    <property type="evidence" value="ECO:0007669"/>
    <property type="project" value="UniProtKB-KW"/>
</dbReference>
<gene>
    <name evidence="2" type="ORF">GCM10009126_29400</name>
</gene>
<dbReference type="Proteomes" id="UP001500657">
    <property type="component" value="Unassembled WGS sequence"/>
</dbReference>
<dbReference type="RefSeq" id="WP_343883553.1">
    <property type="nucleotide sequence ID" value="NZ_BAAAFO010000004.1"/>
</dbReference>
<dbReference type="InterPro" id="IPR000086">
    <property type="entry name" value="NUDIX_hydrolase_dom"/>
</dbReference>
<evidence type="ECO:0000313" key="2">
    <source>
        <dbReference type="EMBL" id="GAA0261953.1"/>
    </source>
</evidence>
<reference evidence="3" key="1">
    <citation type="journal article" date="2019" name="Int. J. Syst. Evol. Microbiol.">
        <title>The Global Catalogue of Microorganisms (GCM) 10K type strain sequencing project: providing services to taxonomists for standard genome sequencing and annotation.</title>
        <authorList>
            <consortium name="The Broad Institute Genomics Platform"/>
            <consortium name="The Broad Institute Genome Sequencing Center for Infectious Disease"/>
            <person name="Wu L."/>
            <person name="Ma J."/>
        </authorList>
    </citation>
    <scope>NUCLEOTIDE SEQUENCE [LARGE SCALE GENOMIC DNA]</scope>
    <source>
        <strain evidence="3">JCM 16242</strain>
    </source>
</reference>
<dbReference type="PANTHER" id="PTHR43736:SF1">
    <property type="entry name" value="DIHYDRONEOPTERIN TRIPHOSPHATE DIPHOSPHATASE"/>
    <property type="match status" value="1"/>
</dbReference>
<keyword evidence="3" id="KW-1185">Reference proteome</keyword>
<evidence type="ECO:0000259" key="1">
    <source>
        <dbReference type="PROSITE" id="PS51462"/>
    </source>
</evidence>
<feature type="domain" description="Nudix hydrolase" evidence="1">
    <location>
        <begin position="46"/>
        <end position="180"/>
    </location>
</feature>
<organism evidence="2 3">
    <name type="scientific">Rhodanobacter caeni</name>
    <dbReference type="NCBI Taxonomy" id="657654"/>
    <lineage>
        <taxon>Bacteria</taxon>
        <taxon>Pseudomonadati</taxon>
        <taxon>Pseudomonadota</taxon>
        <taxon>Gammaproteobacteria</taxon>
        <taxon>Lysobacterales</taxon>
        <taxon>Rhodanobacteraceae</taxon>
        <taxon>Rhodanobacter</taxon>
    </lineage>
</organism>
<dbReference type="EMBL" id="BAAAFO010000004">
    <property type="protein sequence ID" value="GAA0261953.1"/>
    <property type="molecule type" value="Genomic_DNA"/>
</dbReference>
<proteinExistence type="predicted"/>
<sequence length="184" mass="20830">MQAPQNVLAESLCRYRDLWQGEEKTVAQFGIFLRSHPDVFQRSHASAHFTGSAWLVSGDGERVLLMHHRKLDRWLQPGGHADGDPDLAAVALREAQEETGVPGLHVAGDIFDIDRHRIPTRGAEPEHWHYDVRYVVRAGADERFVVNSESRALAWRPVAEVAADESLDISLRRMAQKWLARKPL</sequence>
<evidence type="ECO:0000313" key="3">
    <source>
        <dbReference type="Proteomes" id="UP001500657"/>
    </source>
</evidence>
<name>A0ABP3EFK6_9GAMM</name>
<dbReference type="InterPro" id="IPR015797">
    <property type="entry name" value="NUDIX_hydrolase-like_dom_sf"/>
</dbReference>
<accession>A0ABP3EFK6</accession>
<protein>
    <submittedName>
        <fullName evidence="2">NUDIX hydrolase</fullName>
    </submittedName>
</protein>